<dbReference type="GO" id="GO:0005576">
    <property type="term" value="C:extracellular region"/>
    <property type="evidence" value="ECO:0007669"/>
    <property type="project" value="InterPro"/>
</dbReference>
<dbReference type="SMART" id="SM00494">
    <property type="entry name" value="ChtBD2"/>
    <property type="match status" value="1"/>
</dbReference>
<gene>
    <name evidence="3" type="ORF">HPB48_011743</name>
</gene>
<dbReference type="InterPro" id="IPR002557">
    <property type="entry name" value="Chitin-bd_dom"/>
</dbReference>
<feature type="compositionally biased region" description="Polar residues" evidence="1">
    <location>
        <begin position="815"/>
        <end position="832"/>
    </location>
</feature>
<feature type="region of interest" description="Disordered" evidence="1">
    <location>
        <begin position="943"/>
        <end position="1075"/>
    </location>
</feature>
<feature type="compositionally biased region" description="Low complexity" evidence="1">
    <location>
        <begin position="772"/>
        <end position="788"/>
    </location>
</feature>
<feature type="region of interest" description="Disordered" evidence="1">
    <location>
        <begin position="261"/>
        <end position="383"/>
    </location>
</feature>
<evidence type="ECO:0000256" key="1">
    <source>
        <dbReference type="SAM" id="MobiDB-lite"/>
    </source>
</evidence>
<dbReference type="InterPro" id="IPR036508">
    <property type="entry name" value="Chitin-bd_dom_sf"/>
</dbReference>
<evidence type="ECO:0000313" key="4">
    <source>
        <dbReference type="Proteomes" id="UP000821853"/>
    </source>
</evidence>
<dbReference type="Proteomes" id="UP000821853">
    <property type="component" value="Chromosome 9"/>
</dbReference>
<dbReference type="InterPro" id="IPR052976">
    <property type="entry name" value="Scoloptoxin-like"/>
</dbReference>
<feature type="compositionally biased region" description="Pro residues" evidence="1">
    <location>
        <begin position="261"/>
        <end position="280"/>
    </location>
</feature>
<dbReference type="OrthoDB" id="10052888at2759"/>
<proteinExistence type="predicted"/>
<feature type="compositionally biased region" description="Polar residues" evidence="1">
    <location>
        <begin position="1018"/>
        <end position="1029"/>
    </location>
</feature>
<dbReference type="EMBL" id="JABSTR010000011">
    <property type="protein sequence ID" value="KAH9381315.1"/>
    <property type="molecule type" value="Genomic_DNA"/>
</dbReference>
<sequence length="1075" mass="117847">MEEGSSREVNIFFAARERAFGTDSRPAAKSSGGWRGGAAGEGDGGRSSGRQRQRVKKALSFQKKACQRDRRPGRRQRGEPPRQCSASLLRAPVPPEPCDVTSRSGCRCSEPRPRLCSSYSFIKLPRLSGRLRLPFFRKSPSKPLQGGHNMETDLTSFLQNGAQPGMPTLHKLLLKQYGPPPMHGGPGSVPQASHPYPSSMAPFGMPRLPAPTSVRPIIHPPPPPPMYPMPPHLAGFHPMRPYYPRPGGMLPGMPFPSNPFAVLPPPPGPRPPPPPPPPPKMNKRPGPGPNVVFADKEPQSSGGNFDSAEFDDETPIIIRGRKPHGKRRRPIVIEEDVSSEEDDSRPIVVRGRKPYRTRGRRPSPMADQDEPEEYPNRKRPFTYIEELSESRPYDTRGGGGFEDEVPKPSGSFIHDVPTGPRSILRYPPGGSRFFQPDSSRFDSLMTSEQRNSPRATGTPSFFTGSSGGMIHDFSNLLSHQRHNDFSGLLDEPKMVLTPHIDGVTSLRDRHEQTNFFPNKLEAPPSSKTMPPIVFQFPNKAPPNQNKYVQALIVPIQGSIDQVAEETFDKATRGQSFVFLPAESRSLTRQAAEGTYERLSGTAEPFQTRRPCCRPVLLAGYVRETTQQFGSQRKPNATPISPGRRFTKLRATHCDSHSGNDQNRSKMVIIALPRNELTRGAQSVGSPNSRSSTIVNTYYQPSSLTKGPPGNSAEASTAVPMRYSEPRRNTQYVVPKVPYNVVSSPTSSQFDLSDSRHKSPSTSTGSSRKEGYSSTSSFFSSVDGSQQQSYLKIKHPASSSNYARRVPPSPAYYEQQPLSSSPNTPQRRATHVSQYARRKYSSGADSLLGPYDPGYDNYPSLTKLPDTSFTCYNRAPGYYASTEHKCQVYHHCTNSGSLQTFLCPNGTAFSQQTLVCEWWHGVTCQASRSTHPAKDSALQSIDVDYPVWPSGSPQRAQQPPPSSAPSHHPSTTRAPQPPSYSSSVSFSVAAANKTPTRSPYSGSRGGSTEYGLNLGGGEPQNTTLGFQRTGQKVVRTRKLVTKLRGSSGSQASSGETRRRSQGLSTTQSPDSKASAE</sequence>
<feature type="domain" description="Chitin-binding type-2" evidence="2">
    <location>
        <begin position="867"/>
        <end position="925"/>
    </location>
</feature>
<feature type="compositionally biased region" description="Polar residues" evidence="1">
    <location>
        <begin position="740"/>
        <end position="751"/>
    </location>
</feature>
<feature type="compositionally biased region" description="Basic residues" evidence="1">
    <location>
        <begin position="350"/>
        <end position="361"/>
    </location>
</feature>
<dbReference type="SUPFAM" id="SSF57625">
    <property type="entry name" value="Invertebrate chitin-binding proteins"/>
    <property type="match status" value="1"/>
</dbReference>
<keyword evidence="4" id="KW-1185">Reference proteome</keyword>
<dbReference type="Gene3D" id="2.170.140.10">
    <property type="entry name" value="Chitin binding domain"/>
    <property type="match status" value="1"/>
</dbReference>
<reference evidence="3 4" key="1">
    <citation type="journal article" date="2020" name="Cell">
        <title>Large-Scale Comparative Analyses of Tick Genomes Elucidate Their Genetic Diversity and Vector Capacities.</title>
        <authorList>
            <consortium name="Tick Genome and Microbiome Consortium (TIGMIC)"/>
            <person name="Jia N."/>
            <person name="Wang J."/>
            <person name="Shi W."/>
            <person name="Du L."/>
            <person name="Sun Y."/>
            <person name="Zhan W."/>
            <person name="Jiang J.F."/>
            <person name="Wang Q."/>
            <person name="Zhang B."/>
            <person name="Ji P."/>
            <person name="Bell-Sakyi L."/>
            <person name="Cui X.M."/>
            <person name="Yuan T.T."/>
            <person name="Jiang B.G."/>
            <person name="Yang W.F."/>
            <person name="Lam T.T."/>
            <person name="Chang Q.C."/>
            <person name="Ding S.J."/>
            <person name="Wang X.J."/>
            <person name="Zhu J.G."/>
            <person name="Ruan X.D."/>
            <person name="Zhao L."/>
            <person name="Wei J.T."/>
            <person name="Ye R.Z."/>
            <person name="Que T.C."/>
            <person name="Du C.H."/>
            <person name="Zhou Y.H."/>
            <person name="Cheng J.X."/>
            <person name="Dai P.F."/>
            <person name="Guo W.B."/>
            <person name="Han X.H."/>
            <person name="Huang E.J."/>
            <person name="Li L.F."/>
            <person name="Wei W."/>
            <person name="Gao Y.C."/>
            <person name="Liu J.Z."/>
            <person name="Shao H.Z."/>
            <person name="Wang X."/>
            <person name="Wang C.C."/>
            <person name="Yang T.C."/>
            <person name="Huo Q.B."/>
            <person name="Li W."/>
            <person name="Chen H.Y."/>
            <person name="Chen S.E."/>
            <person name="Zhou L.G."/>
            <person name="Ni X.B."/>
            <person name="Tian J.H."/>
            <person name="Sheng Y."/>
            <person name="Liu T."/>
            <person name="Pan Y.S."/>
            <person name="Xia L.Y."/>
            <person name="Li J."/>
            <person name="Zhao F."/>
            <person name="Cao W.C."/>
        </authorList>
    </citation>
    <scope>NUCLEOTIDE SEQUENCE [LARGE SCALE GENOMIC DNA]</scope>
    <source>
        <strain evidence="3">HaeL-2018</strain>
    </source>
</reference>
<name>A0A9J6H1Y2_HAELO</name>
<organism evidence="3 4">
    <name type="scientific">Haemaphysalis longicornis</name>
    <name type="common">Bush tick</name>
    <dbReference type="NCBI Taxonomy" id="44386"/>
    <lineage>
        <taxon>Eukaryota</taxon>
        <taxon>Metazoa</taxon>
        <taxon>Ecdysozoa</taxon>
        <taxon>Arthropoda</taxon>
        <taxon>Chelicerata</taxon>
        <taxon>Arachnida</taxon>
        <taxon>Acari</taxon>
        <taxon>Parasitiformes</taxon>
        <taxon>Ixodida</taxon>
        <taxon>Ixodoidea</taxon>
        <taxon>Ixodidae</taxon>
        <taxon>Haemaphysalinae</taxon>
        <taxon>Haemaphysalis</taxon>
    </lineage>
</organism>
<protein>
    <recommendedName>
        <fullName evidence="2">Chitin-binding type-2 domain-containing protein</fullName>
    </recommendedName>
</protein>
<feature type="compositionally biased region" description="Basic and acidic residues" evidence="1">
    <location>
        <begin position="66"/>
        <end position="80"/>
    </location>
</feature>
<feature type="compositionally biased region" description="Polar residues" evidence="1">
    <location>
        <begin position="1043"/>
        <end position="1053"/>
    </location>
</feature>
<dbReference type="PANTHER" id="PTHR22933:SF31">
    <property type="entry name" value="FI18007P1"/>
    <property type="match status" value="1"/>
</dbReference>
<feature type="compositionally biased region" description="Acidic residues" evidence="1">
    <location>
        <begin position="333"/>
        <end position="343"/>
    </location>
</feature>
<dbReference type="PROSITE" id="PS50940">
    <property type="entry name" value="CHIT_BIND_II"/>
    <property type="match status" value="1"/>
</dbReference>
<dbReference type="PANTHER" id="PTHR22933">
    <property type="entry name" value="FI18007P1-RELATED"/>
    <property type="match status" value="1"/>
</dbReference>
<feature type="region of interest" description="Disordered" evidence="1">
    <location>
        <begin position="698"/>
        <end position="837"/>
    </location>
</feature>
<feature type="compositionally biased region" description="Polar residues" evidence="1">
    <location>
        <begin position="1060"/>
        <end position="1075"/>
    </location>
</feature>
<dbReference type="VEuPathDB" id="VectorBase:HLOH_051214"/>
<evidence type="ECO:0000313" key="3">
    <source>
        <dbReference type="EMBL" id="KAH9381315.1"/>
    </source>
</evidence>
<dbReference type="OMA" id="QVYHHCT"/>
<dbReference type="Pfam" id="PF01607">
    <property type="entry name" value="CBM_14"/>
    <property type="match status" value="1"/>
</dbReference>
<feature type="compositionally biased region" description="Low complexity" evidence="1">
    <location>
        <begin position="963"/>
        <end position="990"/>
    </location>
</feature>
<feature type="compositionally biased region" description="Gly residues" evidence="1">
    <location>
        <begin position="33"/>
        <end position="47"/>
    </location>
</feature>
<feature type="compositionally biased region" description="Basic residues" evidence="1">
    <location>
        <begin position="319"/>
        <end position="330"/>
    </location>
</feature>
<dbReference type="GO" id="GO:0008061">
    <property type="term" value="F:chitin binding"/>
    <property type="evidence" value="ECO:0007669"/>
    <property type="project" value="InterPro"/>
</dbReference>
<evidence type="ECO:0000259" key="2">
    <source>
        <dbReference type="PROSITE" id="PS50940"/>
    </source>
</evidence>
<feature type="region of interest" description="Disordered" evidence="1">
    <location>
        <begin position="16"/>
        <end position="104"/>
    </location>
</feature>
<accession>A0A9J6H1Y2</accession>
<dbReference type="AlphaFoldDB" id="A0A9J6H1Y2"/>
<comment type="caution">
    <text evidence="3">The sequence shown here is derived from an EMBL/GenBank/DDBJ whole genome shotgun (WGS) entry which is preliminary data.</text>
</comment>